<dbReference type="Gene3D" id="3.90.1640.10">
    <property type="entry name" value="inorganic pyrophosphatase (n-terminal core)"/>
    <property type="match status" value="1"/>
</dbReference>
<dbReference type="SUPFAM" id="SSF64182">
    <property type="entry name" value="DHH phosphoesterases"/>
    <property type="match status" value="1"/>
</dbReference>
<reference evidence="4" key="1">
    <citation type="journal article" date="2019" name="Int. J. Syst. Evol. Microbiol.">
        <title>The Global Catalogue of Microorganisms (GCM) 10K type strain sequencing project: providing services to taxonomists for standard genome sequencing and annotation.</title>
        <authorList>
            <consortium name="The Broad Institute Genomics Platform"/>
            <consortium name="The Broad Institute Genome Sequencing Center for Infectious Disease"/>
            <person name="Wu L."/>
            <person name="Ma J."/>
        </authorList>
    </citation>
    <scope>NUCLEOTIDE SEQUENCE [LARGE SCALE GENOMIC DNA]</scope>
    <source>
        <strain evidence="4">CGMCC 1.15772</strain>
    </source>
</reference>
<dbReference type="PANTHER" id="PTHR47618">
    <property type="entry name" value="BIFUNCTIONAL OLIGORIBONUCLEASE AND PAP PHOSPHATASE NRNA"/>
    <property type="match status" value="1"/>
</dbReference>
<dbReference type="InterPro" id="IPR003156">
    <property type="entry name" value="DHHA1_dom"/>
</dbReference>
<organism evidence="3 4">
    <name type="scientific">Deinococcus lacus</name>
    <dbReference type="NCBI Taxonomy" id="392561"/>
    <lineage>
        <taxon>Bacteria</taxon>
        <taxon>Thermotogati</taxon>
        <taxon>Deinococcota</taxon>
        <taxon>Deinococci</taxon>
        <taxon>Deinococcales</taxon>
        <taxon>Deinococcaceae</taxon>
        <taxon>Deinococcus</taxon>
    </lineage>
</organism>
<dbReference type="GO" id="GO:0008441">
    <property type="term" value="F:3'(2'),5'-bisphosphate nucleotidase activity"/>
    <property type="evidence" value="ECO:0007669"/>
    <property type="project" value="UniProtKB-EC"/>
</dbReference>
<dbReference type="RefSeq" id="WP_380082091.1">
    <property type="nucleotide sequence ID" value="NZ_JBHSWD010000001.1"/>
</dbReference>
<protein>
    <submittedName>
        <fullName evidence="3">Bifunctional oligoribonuclease/PAP phosphatase NrnA</fullName>
        <ecNumber evidence="3">3.1.3.7</ecNumber>
    </submittedName>
</protein>
<sequence>MTSDPNARPTTYAADMQAAAQLLLAHSGPVVVLAHENPDGDALGSVLGLSRALRALGKTVYAPLDPPRYLQFLPKEGELCAPLTEWPAGALAAVLDVDNNDPVRVAGADLSEFDGPVINIDHHGTNQRRATVSVVDPSQPATAQLLAELIDALGAEWTPEIATPLLLGLITDTGSFQFASTGPETFRTAARLVEYGGRLGWLNEQRAQNTPTYFYLLREVLGSLEFLHGGEVVLARVDQGMLQRAGAEWEDVEAYVGLLRSAEGSRLAVVAKDLGDRVKFSLRSKGGVSAQNVAVALGGGGHVPAAGATLEGSYPAARARLEAAIAAELERAGPAAG</sequence>
<dbReference type="InterPro" id="IPR051319">
    <property type="entry name" value="Oligoribo/pAp-PDE_c-di-AMP_PDE"/>
</dbReference>
<dbReference type="Pfam" id="PF02272">
    <property type="entry name" value="DHHA1"/>
    <property type="match status" value="1"/>
</dbReference>
<dbReference type="PANTHER" id="PTHR47618:SF1">
    <property type="entry name" value="BIFUNCTIONAL OLIGORIBONUCLEASE AND PAP PHOSPHATASE NRNA"/>
    <property type="match status" value="1"/>
</dbReference>
<evidence type="ECO:0000259" key="2">
    <source>
        <dbReference type="Pfam" id="PF02272"/>
    </source>
</evidence>
<keyword evidence="4" id="KW-1185">Reference proteome</keyword>
<dbReference type="EMBL" id="JBHSWD010000001">
    <property type="protein sequence ID" value="MFC6591084.1"/>
    <property type="molecule type" value="Genomic_DNA"/>
</dbReference>
<keyword evidence="3" id="KW-0378">Hydrolase</keyword>
<comment type="caution">
    <text evidence="3">The sequence shown here is derived from an EMBL/GenBank/DDBJ whole genome shotgun (WGS) entry which is preliminary data.</text>
</comment>
<feature type="domain" description="DDH" evidence="1">
    <location>
        <begin position="30"/>
        <end position="168"/>
    </location>
</feature>
<accession>A0ABW1YA78</accession>
<dbReference type="Proteomes" id="UP001596297">
    <property type="component" value="Unassembled WGS sequence"/>
</dbReference>
<feature type="domain" description="DHHA1" evidence="2">
    <location>
        <begin position="237"/>
        <end position="325"/>
    </location>
</feature>
<dbReference type="Pfam" id="PF01368">
    <property type="entry name" value="DHH"/>
    <property type="match status" value="1"/>
</dbReference>
<evidence type="ECO:0000313" key="3">
    <source>
        <dbReference type="EMBL" id="MFC6591084.1"/>
    </source>
</evidence>
<proteinExistence type="predicted"/>
<gene>
    <name evidence="3" type="ORF">ACFP81_02915</name>
</gene>
<dbReference type="InterPro" id="IPR001667">
    <property type="entry name" value="DDH_dom"/>
</dbReference>
<dbReference type="Gene3D" id="3.10.310.30">
    <property type="match status" value="1"/>
</dbReference>
<evidence type="ECO:0000313" key="4">
    <source>
        <dbReference type="Proteomes" id="UP001596297"/>
    </source>
</evidence>
<name>A0ABW1YA78_9DEIO</name>
<evidence type="ECO:0000259" key="1">
    <source>
        <dbReference type="Pfam" id="PF01368"/>
    </source>
</evidence>
<dbReference type="EC" id="3.1.3.7" evidence="3"/>
<dbReference type="InterPro" id="IPR038763">
    <property type="entry name" value="DHH_sf"/>
</dbReference>